<dbReference type="GeneID" id="87803791"/>
<feature type="region of interest" description="Disordered" evidence="3">
    <location>
        <begin position="153"/>
        <end position="369"/>
    </location>
</feature>
<feature type="region of interest" description="Disordered" evidence="3">
    <location>
        <begin position="873"/>
        <end position="1046"/>
    </location>
</feature>
<organism evidence="5 6">
    <name type="scientific">Vanrija pseudolonga</name>
    <dbReference type="NCBI Taxonomy" id="143232"/>
    <lineage>
        <taxon>Eukaryota</taxon>
        <taxon>Fungi</taxon>
        <taxon>Dikarya</taxon>
        <taxon>Basidiomycota</taxon>
        <taxon>Agaricomycotina</taxon>
        <taxon>Tremellomycetes</taxon>
        <taxon>Trichosporonales</taxon>
        <taxon>Trichosporonaceae</taxon>
        <taxon>Vanrija</taxon>
    </lineage>
</organism>
<feature type="region of interest" description="Disordered" evidence="3">
    <location>
        <begin position="1173"/>
        <end position="1192"/>
    </location>
</feature>
<feature type="compositionally biased region" description="Low complexity" evidence="3">
    <location>
        <begin position="942"/>
        <end position="960"/>
    </location>
</feature>
<dbReference type="InterPro" id="IPR001849">
    <property type="entry name" value="PH_domain"/>
</dbReference>
<feature type="region of interest" description="Disordered" evidence="3">
    <location>
        <begin position="641"/>
        <end position="696"/>
    </location>
</feature>
<feature type="compositionally biased region" description="Polar residues" evidence="3">
    <location>
        <begin position="126"/>
        <end position="139"/>
    </location>
</feature>
<evidence type="ECO:0000259" key="4">
    <source>
        <dbReference type="PROSITE" id="PS50003"/>
    </source>
</evidence>
<evidence type="ECO:0000256" key="1">
    <source>
        <dbReference type="ARBA" id="ARBA00022618"/>
    </source>
</evidence>
<dbReference type="InterPro" id="IPR052007">
    <property type="entry name" value="Bud4"/>
</dbReference>
<evidence type="ECO:0000313" key="6">
    <source>
        <dbReference type="Proteomes" id="UP000827549"/>
    </source>
</evidence>
<name>A0AAF1BIB0_9TREE</name>
<feature type="compositionally biased region" description="Low complexity" evidence="3">
    <location>
        <begin position="1088"/>
        <end position="1101"/>
    </location>
</feature>
<dbReference type="Proteomes" id="UP000827549">
    <property type="component" value="Chromosome 1"/>
</dbReference>
<dbReference type="SUPFAM" id="SSF50729">
    <property type="entry name" value="PH domain-like"/>
    <property type="match status" value="1"/>
</dbReference>
<feature type="compositionally biased region" description="Low complexity" evidence="3">
    <location>
        <begin position="327"/>
        <end position="343"/>
    </location>
</feature>
<feature type="compositionally biased region" description="Polar residues" evidence="3">
    <location>
        <begin position="1704"/>
        <end position="1713"/>
    </location>
</feature>
<feature type="compositionally biased region" description="Polar residues" evidence="3">
    <location>
        <begin position="233"/>
        <end position="243"/>
    </location>
</feature>
<evidence type="ECO:0000313" key="5">
    <source>
        <dbReference type="EMBL" id="WOO76919.1"/>
    </source>
</evidence>
<feature type="region of interest" description="Disordered" evidence="3">
    <location>
        <begin position="1365"/>
        <end position="1445"/>
    </location>
</feature>
<feature type="region of interest" description="Disordered" evidence="3">
    <location>
        <begin position="1"/>
        <end position="139"/>
    </location>
</feature>
<feature type="compositionally biased region" description="Basic and acidic residues" evidence="3">
    <location>
        <begin position="927"/>
        <end position="940"/>
    </location>
</feature>
<feature type="compositionally biased region" description="Basic and acidic residues" evidence="3">
    <location>
        <begin position="180"/>
        <end position="190"/>
    </location>
</feature>
<feature type="region of interest" description="Disordered" evidence="3">
    <location>
        <begin position="1080"/>
        <end position="1112"/>
    </location>
</feature>
<feature type="region of interest" description="Disordered" evidence="3">
    <location>
        <begin position="1675"/>
        <end position="1713"/>
    </location>
</feature>
<feature type="compositionally biased region" description="Low complexity" evidence="3">
    <location>
        <begin position="293"/>
        <end position="311"/>
    </location>
</feature>
<feature type="compositionally biased region" description="Low complexity" evidence="3">
    <location>
        <begin position="762"/>
        <end position="790"/>
    </location>
</feature>
<feature type="compositionally biased region" description="Polar residues" evidence="3">
    <location>
        <begin position="97"/>
        <end position="109"/>
    </location>
</feature>
<feature type="compositionally biased region" description="Low complexity" evidence="3">
    <location>
        <begin position="992"/>
        <end position="1001"/>
    </location>
</feature>
<proteinExistence type="predicted"/>
<feature type="compositionally biased region" description="Basic and acidic residues" evidence="3">
    <location>
        <begin position="651"/>
        <end position="669"/>
    </location>
</feature>
<dbReference type="InterPro" id="IPR011993">
    <property type="entry name" value="PH-like_dom_sf"/>
</dbReference>
<dbReference type="GO" id="GO:0005525">
    <property type="term" value="F:GTP binding"/>
    <property type="evidence" value="ECO:0007669"/>
    <property type="project" value="TreeGrafter"/>
</dbReference>
<protein>
    <submittedName>
        <fullName evidence="5">Septin ring organizing protein mid2</fullName>
    </submittedName>
</protein>
<reference evidence="5" key="1">
    <citation type="submission" date="2023-10" db="EMBL/GenBank/DDBJ databases">
        <authorList>
            <person name="Noh H."/>
        </authorList>
    </citation>
    <scope>NUCLEOTIDE SEQUENCE</scope>
    <source>
        <strain evidence="5">DUCC4014</strain>
    </source>
</reference>
<feature type="domain" description="PH" evidence="4">
    <location>
        <begin position="1546"/>
        <end position="1656"/>
    </location>
</feature>
<dbReference type="EMBL" id="CP086714">
    <property type="protein sequence ID" value="WOO76919.1"/>
    <property type="molecule type" value="Genomic_DNA"/>
</dbReference>
<dbReference type="SMART" id="SM00233">
    <property type="entry name" value="PH"/>
    <property type="match status" value="1"/>
</dbReference>
<feature type="compositionally biased region" description="Pro residues" evidence="3">
    <location>
        <begin position="751"/>
        <end position="761"/>
    </location>
</feature>
<dbReference type="PROSITE" id="PS50003">
    <property type="entry name" value="PH_DOMAIN"/>
    <property type="match status" value="1"/>
</dbReference>
<feature type="region of interest" description="Disordered" evidence="3">
    <location>
        <begin position="711"/>
        <end position="796"/>
    </location>
</feature>
<keyword evidence="6" id="KW-1185">Reference proteome</keyword>
<dbReference type="PANTHER" id="PTHR36100:SF1">
    <property type="entry name" value="BUD SITE SELECTION PROTEIN 4"/>
    <property type="match status" value="1"/>
</dbReference>
<feature type="compositionally biased region" description="Low complexity" evidence="3">
    <location>
        <begin position="670"/>
        <end position="688"/>
    </location>
</feature>
<keyword evidence="1" id="KW-0132">Cell division</keyword>
<dbReference type="Gene3D" id="2.30.29.30">
    <property type="entry name" value="Pleckstrin-homology domain (PH domain)/Phosphotyrosine-binding domain (PTB)"/>
    <property type="match status" value="1"/>
</dbReference>
<feature type="compositionally biased region" description="Low complexity" evidence="3">
    <location>
        <begin position="58"/>
        <end position="81"/>
    </location>
</feature>
<keyword evidence="2" id="KW-0131">Cell cycle</keyword>
<evidence type="ECO:0000256" key="3">
    <source>
        <dbReference type="SAM" id="MobiDB-lite"/>
    </source>
</evidence>
<feature type="compositionally biased region" description="Polar residues" evidence="3">
    <location>
        <begin position="971"/>
        <end position="980"/>
    </location>
</feature>
<sequence length="1713" mass="184333">MASPNPSRVAPPSPSPAKLRLHDTAGSAAVAARNSIINSSAKGWSPLQINKREREAFSPSKPSSLSASTSGTPRRTSSSFRHMATNSLVANSPFKDLSTTQGAMSNGVSVSPPPAPIHERRAPSRQLGQAPQVATGSANTPKAAIGLGISTTPVSRGAAVSGNRKVSSERKISYQSVVATERKTSAERRAAAAAAADNQENQSPEKPAKQRRTPRQSRAYMGLVENEYVTHSPFKSDTTSNAESAPAAATQARAVDIGSPAGSEEVLASPATRRVSGGSGKRRASPSTSLTQARAPSMSPSASPQRSFSNSGIPSPLTRDVATVQDPAAAPKSKATPTPTKSSLASAKKRLVGPRVIGAAQESPTRKTVTFQATPDVKEFERMSVEGSFNGSFEEDDNDTEWTDVAEQDDAWLTHIVQDEHNISRESQTSEEDHVGDESATADFMDSLIEEGLFSPPELDTPVFADHDGFELPMEASLGPDDITSSSDMGAALSTPSIGNETPLMGHAELVVPESLHHIHIITPHVKPVEQPQLPHSDDHDMLFNGNVLEPSSRQIPQIITPGPHAHQVGALQDPFITIQTATDLYVGHEDRSEGGVPLGRTSHHDRVTAARMMASQGLGRGFPSAPARQTQGHELLTARELADDSWMEDSSTREEVTREEIPREEIPQREVSGGSTEGSTTSEVDSVPELPSGPVESDVFGAVIASPAARKVSDRVVSDVPELQGPSRRMMNFKKTKPSSANSTPKRGLPRPPAPAPLDLPSPVHYPSGSESEAESTASHATSSTAVSADEAEVVTAKRGELSLPFSLPAIGTSPLLTDDSVFADQRQDEPRVPDDAPLLNFSQLKLDDSQPTAVTHTRRVSDYAPKLNLDLGLETKEELAADLGAPEEEEAEDAPLTPPPKINREVRESSPRIPSFEFGDISIDMGDKSDEKAKKEADSDSSSGPDTPRAAATPTKPAVLRSTPKHTTPRSSKGTPNRFSEPGTPTRATPSQPSVSSPLASPPPASLAARPFSELEPTKSPVKDEADSNVNPRVRQRISRELIRETVNKRVAAEGRPMSMVDTEAKNKALPPAPIVISSDARQSFSPTSPRSPTSAAAAYRQSQDSPKSALDKLMSAIGKDTKVPVIGRRGSDSPSKLVNPVGILQKAPKSDAPEIPGSVAGSIVNDPKALAAARRSRRRSASTSEIDSQPEMPLLTLGIDEDSASILESVRDEFDNIGTDRGYRVREQRRQIRATYTGGPATKAGDLETGRAWRPVRRPSDMNTHAKELRAARAREANEGKSSGTVFVKVLGLEALNLPLPREETHFCITLDNGIDYIRTPYQVLGDGVRINQEFSLVEHSNFEFSLSLDIRRSDAHIVRLVDERNNPPKPTPAPRPLSRQLLEPPRPQTPVSSVASRTGGFRALFQSPRKPKHQRSQSSISAMPPPAAPLPQKELAQSSRPQPETIARYLVDANSSTVAKTHIAFKPIARQCEAKVLEIRYPMFAMFKGTAKADGTAPRPQVAKITLQFLRLPPLPGLEPEELPGSIDETLRGLRHHAWHEQMYLEGILTQVGGDCRVPRRRMFRLVGANLLAINEVTRKEVASIDLAEAVEMTDLNVTAATPKKDLDDYDPFGVRPRSFQLQFKDGEKLTFSADKDDDKAVWMETLGALIGRVPSNPLWAEMLAQHDRERALSKDKRSVSSSSIASRRSKAGAPRKASRTVSRGSILA</sequence>
<dbReference type="GO" id="GO:0051301">
    <property type="term" value="P:cell division"/>
    <property type="evidence" value="ECO:0007669"/>
    <property type="project" value="UniProtKB-KW"/>
</dbReference>
<accession>A0AAF1BIB0</accession>
<dbReference type="PANTHER" id="PTHR36100">
    <property type="entry name" value="BUD SITE SELECTION PROTEIN 4"/>
    <property type="match status" value="1"/>
</dbReference>
<dbReference type="RefSeq" id="XP_062622951.1">
    <property type="nucleotide sequence ID" value="XM_062766967.1"/>
</dbReference>
<gene>
    <name evidence="5" type="primary">mid2</name>
    <name evidence="5" type="ORF">LOC62_01G000533</name>
</gene>
<evidence type="ECO:0000256" key="2">
    <source>
        <dbReference type="ARBA" id="ARBA00023306"/>
    </source>
</evidence>